<evidence type="ECO:0000256" key="1">
    <source>
        <dbReference type="SAM" id="MobiDB-lite"/>
    </source>
</evidence>
<protein>
    <submittedName>
        <fullName evidence="2">Uncharacterized protein</fullName>
    </submittedName>
</protein>
<organism evidence="2 3">
    <name type="scientific">Nesidiocoris tenuis</name>
    <dbReference type="NCBI Taxonomy" id="355587"/>
    <lineage>
        <taxon>Eukaryota</taxon>
        <taxon>Metazoa</taxon>
        <taxon>Ecdysozoa</taxon>
        <taxon>Arthropoda</taxon>
        <taxon>Hexapoda</taxon>
        <taxon>Insecta</taxon>
        <taxon>Pterygota</taxon>
        <taxon>Neoptera</taxon>
        <taxon>Paraneoptera</taxon>
        <taxon>Hemiptera</taxon>
        <taxon>Heteroptera</taxon>
        <taxon>Panheteroptera</taxon>
        <taxon>Cimicomorpha</taxon>
        <taxon>Miridae</taxon>
        <taxon>Dicyphina</taxon>
        <taxon>Nesidiocoris</taxon>
    </lineage>
</organism>
<dbReference type="Proteomes" id="UP000479000">
    <property type="component" value="Unassembled WGS sequence"/>
</dbReference>
<proteinExistence type="predicted"/>
<evidence type="ECO:0000313" key="3">
    <source>
        <dbReference type="Proteomes" id="UP000479000"/>
    </source>
</evidence>
<sequence length="119" mass="13283">VECETRKIASNDERSEESGVGIVQAQTTRNCGNQTASQVNHFLNMRLWVCLWSFPTSEFNKKYLEPEEAKIDQPLTTKTQGRLNHIGELGDRLGRQGPRGAKQGRLGAAAWADVKNKVN</sequence>
<gene>
    <name evidence="2" type="ORF">NTEN_LOCUS14353</name>
</gene>
<name>A0A6H5GY98_9HEMI</name>
<feature type="non-terminal residue" evidence="2">
    <location>
        <position position="1"/>
    </location>
</feature>
<dbReference type="AlphaFoldDB" id="A0A6H5GY98"/>
<feature type="compositionally biased region" description="Basic and acidic residues" evidence="1">
    <location>
        <begin position="1"/>
        <end position="17"/>
    </location>
</feature>
<feature type="region of interest" description="Disordered" evidence="1">
    <location>
        <begin position="88"/>
        <end position="108"/>
    </location>
</feature>
<dbReference type="EMBL" id="CADCXU010021572">
    <property type="protein sequence ID" value="CAB0009181.1"/>
    <property type="molecule type" value="Genomic_DNA"/>
</dbReference>
<accession>A0A6H5GY98</accession>
<feature type="region of interest" description="Disordered" evidence="1">
    <location>
        <begin position="1"/>
        <end position="21"/>
    </location>
</feature>
<evidence type="ECO:0000313" key="2">
    <source>
        <dbReference type="EMBL" id="CAB0009181.1"/>
    </source>
</evidence>
<keyword evidence="3" id="KW-1185">Reference proteome</keyword>
<reference evidence="2 3" key="1">
    <citation type="submission" date="2020-02" db="EMBL/GenBank/DDBJ databases">
        <authorList>
            <person name="Ferguson B K."/>
        </authorList>
    </citation>
    <scope>NUCLEOTIDE SEQUENCE [LARGE SCALE GENOMIC DNA]</scope>
</reference>